<gene>
    <name evidence="2" type="ORF">UG56_016475</name>
</gene>
<sequence>MESTELCDLGLLEMTGLLRARRLSAREAVTAHLERIDQVNGAINAVCTLDADRALEAAAEADRRAAAGQPLPVLHGVPMTHKDTHDTAGMRTTLGSAVYADRVPSTDAPIVAMLRAAGVITTGKTNVPELAAGSHTFNPVFGTTTNPYDPTRSAGGSSGGVAAAVAAGIQPAGDASDMGGSIRTPASFCNLIGLRPSAGLVPLGNANDPWAWISRKGALARTVADLRLMMSVIGRSHPSSAIHPPGQHPVSDRVRAGDLSGLRVAWTPDLGLGIPVSGPVLSVLAEQVRHFETLGARVEVAAPDLRDADEVFFTTRALDFSTTYEQIYLEHRDELKPALQWNIERGLALTSDDLRSATRARSRLHRSTTAFFDRYDVLLAPATQVQPFDASLEYPTEIDGVRMETYLDWMRAATLISATGLPAMSVPAGFDIDGLPVGLQMVGADGSDDLLMAVAEAFEQVNPQHHIRPDRRATRPASAL</sequence>
<dbReference type="OrthoDB" id="9811471at2"/>
<evidence type="ECO:0000313" key="3">
    <source>
        <dbReference type="Proteomes" id="UP000033772"/>
    </source>
</evidence>
<dbReference type="AlphaFoldDB" id="A0A1J4N1Z4"/>
<dbReference type="Pfam" id="PF01425">
    <property type="entry name" value="Amidase"/>
    <property type="match status" value="1"/>
</dbReference>
<comment type="caution">
    <text evidence="2">The sequence shown here is derived from an EMBL/GenBank/DDBJ whole genome shotgun (WGS) entry which is preliminary data.</text>
</comment>
<dbReference type="InterPro" id="IPR020556">
    <property type="entry name" value="Amidase_CS"/>
</dbReference>
<dbReference type="InterPro" id="IPR036928">
    <property type="entry name" value="AS_sf"/>
</dbReference>
<dbReference type="GO" id="GO:0003824">
    <property type="term" value="F:catalytic activity"/>
    <property type="evidence" value="ECO:0007669"/>
    <property type="project" value="InterPro"/>
</dbReference>
<dbReference type="InterPro" id="IPR000120">
    <property type="entry name" value="Amidase"/>
</dbReference>
<dbReference type="SUPFAM" id="SSF75304">
    <property type="entry name" value="Amidase signature (AS) enzymes"/>
    <property type="match status" value="1"/>
</dbReference>
<dbReference type="EMBL" id="JZDQ02000023">
    <property type="protein sequence ID" value="OIJ25589.1"/>
    <property type="molecule type" value="Genomic_DNA"/>
</dbReference>
<feature type="domain" description="Amidase" evidence="1">
    <location>
        <begin position="27"/>
        <end position="451"/>
    </location>
</feature>
<dbReference type="STRING" id="1844.UG56_016475"/>
<accession>A0A1J4N1Z4</accession>
<dbReference type="Gene3D" id="3.90.1300.10">
    <property type="entry name" value="Amidase signature (AS) domain"/>
    <property type="match status" value="1"/>
</dbReference>
<dbReference type="PANTHER" id="PTHR11895:SF76">
    <property type="entry name" value="INDOLEACETAMIDE HYDROLASE"/>
    <property type="match status" value="1"/>
</dbReference>
<dbReference type="Proteomes" id="UP000033772">
    <property type="component" value="Unassembled WGS sequence"/>
</dbReference>
<dbReference type="InterPro" id="IPR023631">
    <property type="entry name" value="Amidase_dom"/>
</dbReference>
<dbReference type="RefSeq" id="WP_045548917.1">
    <property type="nucleotide sequence ID" value="NZ_JZDQ02000023.1"/>
</dbReference>
<protein>
    <submittedName>
        <fullName evidence="2">Amidase</fullName>
    </submittedName>
</protein>
<dbReference type="PANTHER" id="PTHR11895">
    <property type="entry name" value="TRANSAMIDASE"/>
    <property type="match status" value="1"/>
</dbReference>
<keyword evidence="3" id="KW-1185">Reference proteome</keyword>
<proteinExistence type="predicted"/>
<dbReference type="PROSITE" id="PS00571">
    <property type="entry name" value="AMIDASES"/>
    <property type="match status" value="1"/>
</dbReference>
<organism evidence="2 3">
    <name type="scientific">Nocardioides luteus</name>
    <dbReference type="NCBI Taxonomy" id="1844"/>
    <lineage>
        <taxon>Bacteria</taxon>
        <taxon>Bacillati</taxon>
        <taxon>Actinomycetota</taxon>
        <taxon>Actinomycetes</taxon>
        <taxon>Propionibacteriales</taxon>
        <taxon>Nocardioidaceae</taxon>
        <taxon>Nocardioides</taxon>
    </lineage>
</organism>
<evidence type="ECO:0000259" key="1">
    <source>
        <dbReference type="Pfam" id="PF01425"/>
    </source>
</evidence>
<reference evidence="2" key="1">
    <citation type="submission" date="2016-10" db="EMBL/GenBank/DDBJ databases">
        <title>Draft Genome Sequence of Nocardioides luteus Strain BAFB, an Alkane-Degrading Bacterium Isolated from JP-7 Polluted Soil.</title>
        <authorList>
            <person name="Brown L."/>
            <person name="Ruiz O.N."/>
            <person name="Gunasekera T."/>
        </authorList>
    </citation>
    <scope>NUCLEOTIDE SEQUENCE [LARGE SCALE GENOMIC DNA]</scope>
    <source>
        <strain evidence="2">BAFB</strain>
    </source>
</reference>
<name>A0A1J4N1Z4_9ACTN</name>
<evidence type="ECO:0000313" key="2">
    <source>
        <dbReference type="EMBL" id="OIJ25589.1"/>
    </source>
</evidence>